<dbReference type="Gene3D" id="3.40.50.1820">
    <property type="entry name" value="alpha/beta hydrolase"/>
    <property type="match status" value="1"/>
</dbReference>
<keyword evidence="3" id="KW-1185">Reference proteome</keyword>
<dbReference type="GO" id="GO:0006629">
    <property type="term" value="P:lipid metabolic process"/>
    <property type="evidence" value="ECO:0007669"/>
    <property type="project" value="InterPro"/>
</dbReference>
<dbReference type="OrthoDB" id="426718at2759"/>
<dbReference type="Proteomes" id="UP000179807">
    <property type="component" value="Unassembled WGS sequence"/>
</dbReference>
<dbReference type="VEuPathDB" id="TrichDB:TRFO_17674"/>
<evidence type="ECO:0000313" key="2">
    <source>
        <dbReference type="EMBL" id="OHT12502.1"/>
    </source>
</evidence>
<dbReference type="PANTHER" id="PTHR46023">
    <property type="entry name" value="LIPASE CLASS 3 PROTEIN-LIKE"/>
    <property type="match status" value="1"/>
</dbReference>
<dbReference type="GeneID" id="94834427"/>
<evidence type="ECO:0000313" key="3">
    <source>
        <dbReference type="Proteomes" id="UP000179807"/>
    </source>
</evidence>
<dbReference type="EMBL" id="MLAK01000562">
    <property type="protein sequence ID" value="OHT12502.1"/>
    <property type="molecule type" value="Genomic_DNA"/>
</dbReference>
<dbReference type="InterPro" id="IPR002921">
    <property type="entry name" value="Fungal_lipase-type"/>
</dbReference>
<dbReference type="AlphaFoldDB" id="A0A1J4KS58"/>
<accession>A0A1J4KS58</accession>
<protein>
    <submittedName>
        <fullName evidence="2">Lipase</fullName>
    </submittedName>
</protein>
<comment type="caution">
    <text evidence="2">The sequence shown here is derived from an EMBL/GenBank/DDBJ whole genome shotgun (WGS) entry which is preliminary data.</text>
</comment>
<evidence type="ECO:0000259" key="1">
    <source>
        <dbReference type="Pfam" id="PF01764"/>
    </source>
</evidence>
<name>A0A1J4KS58_9EUKA</name>
<dbReference type="Pfam" id="PF01764">
    <property type="entry name" value="Lipase_3"/>
    <property type="match status" value="1"/>
</dbReference>
<sequence length="314" mass="34962">MVNMTTVLTCLELSSLAYNFTLLPTGFELIQSYESGIFKPKFFTTKRGDDLFVVIRGESTLSDIESILDFSATSFLDGNSNSGILKSARYVLGEIESLLTNHQGRVIFTGHSFGGSVAAMAATIIRLEQPKENYTLKTSAITFGTYPFISQSIAKKTRQFINGFVVNHDIFPSLNPKNIHNIFQSLVQPGTSETKKGAATLTLMLAQTVEYFMKEEEGQELTSDQKKQVAQKALEMTLAISKAIPKVSDTIWVNAGVVYHVFVEDGNKPDIAQFNENVEYGSIMEIFAGLSDHFINAYQKIMNEAQDAKYPYYR</sequence>
<dbReference type="PANTHER" id="PTHR46023:SF6">
    <property type="entry name" value="LIPASE CLASS 3 FAMILY PROTEIN"/>
    <property type="match status" value="1"/>
</dbReference>
<gene>
    <name evidence="2" type="ORF">TRFO_17674</name>
</gene>
<organism evidence="2 3">
    <name type="scientific">Tritrichomonas foetus</name>
    <dbReference type="NCBI Taxonomy" id="1144522"/>
    <lineage>
        <taxon>Eukaryota</taxon>
        <taxon>Metamonada</taxon>
        <taxon>Parabasalia</taxon>
        <taxon>Tritrichomonadida</taxon>
        <taxon>Tritrichomonadidae</taxon>
        <taxon>Tritrichomonas</taxon>
    </lineage>
</organism>
<feature type="domain" description="Fungal lipase-type" evidence="1">
    <location>
        <begin position="52"/>
        <end position="177"/>
    </location>
</feature>
<dbReference type="RefSeq" id="XP_068365638.1">
    <property type="nucleotide sequence ID" value="XM_068499723.1"/>
</dbReference>
<reference evidence="2" key="1">
    <citation type="submission" date="2016-10" db="EMBL/GenBank/DDBJ databases">
        <authorList>
            <person name="Benchimol M."/>
            <person name="Almeida L.G."/>
            <person name="Vasconcelos A.T."/>
            <person name="Perreira-Neves A."/>
            <person name="Rosa I.A."/>
            <person name="Tasca T."/>
            <person name="Bogo M.R."/>
            <person name="de Souza W."/>
        </authorList>
    </citation>
    <scope>NUCLEOTIDE SEQUENCE [LARGE SCALE GENOMIC DNA]</scope>
    <source>
        <strain evidence="2">K</strain>
    </source>
</reference>
<dbReference type="SUPFAM" id="SSF53474">
    <property type="entry name" value="alpha/beta-Hydrolases"/>
    <property type="match status" value="1"/>
</dbReference>
<dbReference type="InterPro" id="IPR029058">
    <property type="entry name" value="AB_hydrolase_fold"/>
</dbReference>
<proteinExistence type="predicted"/>